<reference evidence="2" key="1">
    <citation type="submission" date="2023-04" db="EMBL/GenBank/DDBJ databases">
        <authorList>
            <person name="Vijverberg K."/>
            <person name="Xiong W."/>
            <person name="Schranz E."/>
        </authorList>
    </citation>
    <scope>NUCLEOTIDE SEQUENCE</scope>
</reference>
<dbReference type="EMBL" id="OX465080">
    <property type="protein sequence ID" value="CAI9282854.1"/>
    <property type="molecule type" value="Genomic_DNA"/>
</dbReference>
<name>A0AA35YZ71_LACSI</name>
<dbReference type="Proteomes" id="UP001177003">
    <property type="component" value="Chromosome 4"/>
</dbReference>
<evidence type="ECO:0000313" key="2">
    <source>
        <dbReference type="EMBL" id="CAI9282854.1"/>
    </source>
</evidence>
<feature type="region of interest" description="Disordered" evidence="1">
    <location>
        <begin position="1"/>
        <end position="71"/>
    </location>
</feature>
<proteinExistence type="predicted"/>
<sequence>MNTHPILHPHPPLTVASGGGRRKKRQQRDSEHNSPFGVATMTGANRSESAAVDGARGFHSPPETTVSGNCLDFSPPIGRTVLELRLIGKARGESGGDGGWRSGGIRVAAASII</sequence>
<accession>A0AA35YZ71</accession>
<protein>
    <submittedName>
        <fullName evidence="2">Uncharacterized protein</fullName>
    </submittedName>
</protein>
<evidence type="ECO:0000256" key="1">
    <source>
        <dbReference type="SAM" id="MobiDB-lite"/>
    </source>
</evidence>
<organism evidence="2 3">
    <name type="scientific">Lactuca saligna</name>
    <name type="common">Willowleaf lettuce</name>
    <dbReference type="NCBI Taxonomy" id="75948"/>
    <lineage>
        <taxon>Eukaryota</taxon>
        <taxon>Viridiplantae</taxon>
        <taxon>Streptophyta</taxon>
        <taxon>Embryophyta</taxon>
        <taxon>Tracheophyta</taxon>
        <taxon>Spermatophyta</taxon>
        <taxon>Magnoliopsida</taxon>
        <taxon>eudicotyledons</taxon>
        <taxon>Gunneridae</taxon>
        <taxon>Pentapetalae</taxon>
        <taxon>asterids</taxon>
        <taxon>campanulids</taxon>
        <taxon>Asterales</taxon>
        <taxon>Asteraceae</taxon>
        <taxon>Cichorioideae</taxon>
        <taxon>Cichorieae</taxon>
        <taxon>Lactucinae</taxon>
        <taxon>Lactuca</taxon>
    </lineage>
</organism>
<evidence type="ECO:0000313" key="3">
    <source>
        <dbReference type="Proteomes" id="UP001177003"/>
    </source>
</evidence>
<gene>
    <name evidence="2" type="ORF">LSALG_LOCUS22477</name>
</gene>
<keyword evidence="3" id="KW-1185">Reference proteome</keyword>
<dbReference type="AlphaFoldDB" id="A0AA35YZ71"/>